<protein>
    <submittedName>
        <fullName evidence="3">NAD(P)-dependent oxidoreductase</fullName>
    </submittedName>
</protein>
<feature type="domain" description="Alanine dehydrogenase/pyridine nucleotide transhydrogenase N-terminal" evidence="2">
    <location>
        <begin position="5"/>
        <end position="137"/>
    </location>
</feature>
<dbReference type="PANTHER" id="PTHR11133:SF22">
    <property type="entry name" value="ALPHA-AMINOADIPIC SEMIALDEHYDE SYNTHASE, MITOCHONDRIAL"/>
    <property type="match status" value="1"/>
</dbReference>
<dbReference type="SMART" id="SM01003">
    <property type="entry name" value="AlaDh_PNT_N"/>
    <property type="match status" value="1"/>
</dbReference>
<dbReference type="RefSeq" id="WP_251743150.1">
    <property type="nucleotide sequence ID" value="NZ_JBHUOJ010000018.1"/>
</dbReference>
<dbReference type="Gene3D" id="3.40.50.720">
    <property type="entry name" value="NAD(P)-binding Rossmann-like Domain"/>
    <property type="match status" value="2"/>
</dbReference>
<dbReference type="SUPFAM" id="SSF52283">
    <property type="entry name" value="Formate/glycerate dehydrogenase catalytic domain-like"/>
    <property type="match status" value="1"/>
</dbReference>
<dbReference type="InterPro" id="IPR051168">
    <property type="entry name" value="AASS"/>
</dbReference>
<dbReference type="CDD" id="cd05199">
    <property type="entry name" value="SDH_like"/>
    <property type="match status" value="1"/>
</dbReference>
<name>A0ABW5X444_9FLAO</name>
<dbReference type="PANTHER" id="PTHR11133">
    <property type="entry name" value="SACCHAROPINE DEHYDROGENASE"/>
    <property type="match status" value="1"/>
</dbReference>
<comment type="caution">
    <text evidence="3">The sequence shown here is derived from an EMBL/GenBank/DDBJ whole genome shotgun (WGS) entry which is preliminary data.</text>
</comment>
<evidence type="ECO:0000256" key="1">
    <source>
        <dbReference type="ARBA" id="ARBA00023002"/>
    </source>
</evidence>
<accession>A0ABW5X444</accession>
<organism evidence="3 4">
    <name type="scientific">Christiangramia antarctica</name>
    <dbReference type="NCBI Taxonomy" id="2058158"/>
    <lineage>
        <taxon>Bacteria</taxon>
        <taxon>Pseudomonadati</taxon>
        <taxon>Bacteroidota</taxon>
        <taxon>Flavobacteriia</taxon>
        <taxon>Flavobacteriales</taxon>
        <taxon>Flavobacteriaceae</taxon>
        <taxon>Christiangramia</taxon>
    </lineage>
</organism>
<dbReference type="EMBL" id="JBHUOJ010000018">
    <property type="protein sequence ID" value="MFD2833355.1"/>
    <property type="molecule type" value="Genomic_DNA"/>
</dbReference>
<keyword evidence="4" id="KW-1185">Reference proteome</keyword>
<evidence type="ECO:0000259" key="2">
    <source>
        <dbReference type="SMART" id="SM01003"/>
    </source>
</evidence>
<keyword evidence="1" id="KW-0560">Oxidoreductase</keyword>
<gene>
    <name evidence="3" type="ORF">ACFSYS_08645</name>
</gene>
<dbReference type="Pfam" id="PF05222">
    <property type="entry name" value="AlaDh_PNT_N"/>
    <property type="match status" value="1"/>
</dbReference>
<dbReference type="InterPro" id="IPR007886">
    <property type="entry name" value="AlaDH/PNT_N"/>
</dbReference>
<reference evidence="4" key="1">
    <citation type="journal article" date="2019" name="Int. J. Syst. Evol. Microbiol.">
        <title>The Global Catalogue of Microorganisms (GCM) 10K type strain sequencing project: providing services to taxonomists for standard genome sequencing and annotation.</title>
        <authorList>
            <consortium name="The Broad Institute Genomics Platform"/>
            <consortium name="The Broad Institute Genome Sequencing Center for Infectious Disease"/>
            <person name="Wu L."/>
            <person name="Ma J."/>
        </authorList>
    </citation>
    <scope>NUCLEOTIDE SEQUENCE [LARGE SCALE GENOMIC DNA]</scope>
    <source>
        <strain evidence="4">KCTC 52925</strain>
    </source>
</reference>
<sequence length="409" mass="46141">MMKFALIKERKTPPDRRVVFSPKLLKEAKERFPEADFKVESSEVRIFSDQDYRDAGFEVVDDISDCDVLLGVKEVPIPALIPNKKYFFFSHTIKEQPYNRDLLREILNMNIELFDHEVIVDERGNRLIGFGRYAGLVGAYNCIRGIGLREDLFELPKAENLSHLKAMLAELDKIEIPNYKFVLTGSGKVAHGVGEILDHLKIKKVSTADYLSKEFKEPVYCVADVLDYNKRIDGAKGSRKEFYSMPENYASDFLKFAAASDVFIAGHFYGQGAPTFYTADDVKFGDFKIKYVADISCDIAGPIASTIRPSTIAEPFYGYDPQTGSEIDFYDVDAIGVMAVDNLPCELPKDASEGFGEMFLKSVLPAFFNNDENGILERARMTKNGKLTQRFNYLEGYVQGKIHQSEGSV</sequence>
<evidence type="ECO:0000313" key="3">
    <source>
        <dbReference type="EMBL" id="MFD2833355.1"/>
    </source>
</evidence>
<proteinExistence type="predicted"/>
<dbReference type="Proteomes" id="UP001597438">
    <property type="component" value="Unassembled WGS sequence"/>
</dbReference>
<evidence type="ECO:0000313" key="4">
    <source>
        <dbReference type="Proteomes" id="UP001597438"/>
    </source>
</evidence>
<dbReference type="InterPro" id="IPR027281">
    <property type="entry name" value="Lys1"/>
</dbReference>
<dbReference type="PIRSF" id="PIRSF018250">
    <property type="entry name" value="Saccharopine_DH_Lys"/>
    <property type="match status" value="1"/>
</dbReference>